<evidence type="ECO:0008006" key="4">
    <source>
        <dbReference type="Google" id="ProtNLM"/>
    </source>
</evidence>
<accession>A0A1X7I7Z1</accession>
<feature type="signal peptide" evidence="1">
    <location>
        <begin position="1"/>
        <end position="25"/>
    </location>
</feature>
<gene>
    <name evidence="2" type="ORF">SAMN06295960_0212</name>
</gene>
<dbReference type="AlphaFoldDB" id="A0A1X7I7Z1"/>
<name>A0A1X7I7Z1_9BACL</name>
<protein>
    <recommendedName>
        <fullName evidence="4">Secreted protein</fullName>
    </recommendedName>
</protein>
<dbReference type="RefSeq" id="WP_085492507.1">
    <property type="nucleotide sequence ID" value="NZ_FXAZ01000001.1"/>
</dbReference>
<sequence>MKRNKAIIVMMAMLLSLLFAVSASAADVRTDAASLASAIGYSITGQGDLTVTGYVTRQAYPGTDENVRLIRTTPSGNSYIYDISPMYGIGNFSHTYHNLPQGTYHIFFPTSPWSVSNVNLQFN</sequence>
<evidence type="ECO:0000313" key="3">
    <source>
        <dbReference type="Proteomes" id="UP000193834"/>
    </source>
</evidence>
<organism evidence="2 3">
    <name type="scientific">Paenibacillus aquistagni</name>
    <dbReference type="NCBI Taxonomy" id="1852522"/>
    <lineage>
        <taxon>Bacteria</taxon>
        <taxon>Bacillati</taxon>
        <taxon>Bacillota</taxon>
        <taxon>Bacilli</taxon>
        <taxon>Bacillales</taxon>
        <taxon>Paenibacillaceae</taxon>
        <taxon>Paenibacillus</taxon>
    </lineage>
</organism>
<proteinExistence type="predicted"/>
<reference evidence="2 3" key="1">
    <citation type="submission" date="2017-04" db="EMBL/GenBank/DDBJ databases">
        <authorList>
            <person name="Afonso C.L."/>
            <person name="Miller P.J."/>
            <person name="Scott M.A."/>
            <person name="Spackman E."/>
            <person name="Goraichik I."/>
            <person name="Dimitrov K.M."/>
            <person name="Suarez D.L."/>
            <person name="Swayne D.E."/>
        </authorList>
    </citation>
    <scope>NUCLEOTIDE SEQUENCE [LARGE SCALE GENOMIC DNA]</scope>
    <source>
        <strain evidence="2 3">11</strain>
    </source>
</reference>
<keyword evidence="1" id="KW-0732">Signal</keyword>
<dbReference type="OrthoDB" id="9833228at2"/>
<evidence type="ECO:0000313" key="2">
    <source>
        <dbReference type="EMBL" id="SMG10737.1"/>
    </source>
</evidence>
<feature type="chain" id="PRO_5013050020" description="Secreted protein" evidence="1">
    <location>
        <begin position="26"/>
        <end position="123"/>
    </location>
</feature>
<dbReference type="Proteomes" id="UP000193834">
    <property type="component" value="Unassembled WGS sequence"/>
</dbReference>
<evidence type="ECO:0000256" key="1">
    <source>
        <dbReference type="SAM" id="SignalP"/>
    </source>
</evidence>
<dbReference type="EMBL" id="FXAZ01000001">
    <property type="protein sequence ID" value="SMG10737.1"/>
    <property type="molecule type" value="Genomic_DNA"/>
</dbReference>
<keyword evidence="3" id="KW-1185">Reference proteome</keyword>